<dbReference type="InterPro" id="IPR008197">
    <property type="entry name" value="WAP_dom"/>
</dbReference>
<dbReference type="PANTHER" id="PTHR19441">
    <property type="entry name" value="WHEY ACDIC PROTEIN WAP"/>
    <property type="match status" value="1"/>
</dbReference>
<sequence length="249" mass="27727">LNKSTRSSTKITFLLIKATFAFSRAPCLNGCCWVFLIAKPGVCPVRYYIHADCTESCSKDSDCHDNEKCCSNGCGHECMAPVIVKPGFCPHRLPAALGPCVESCSTDSDCHDSEKCCSNGCGHECMVPDIGEKTTNLIMMLQVHISKYLYTDFVFLSVKPGVLCPHRRFDNIMCGEFCSNDSDCPNNEKCCFSGCGHQCMAPYTVELFSSRRPLLTKVLSGLLFYLMNHFNVSSYLLEVFSLLNMWLYS</sequence>
<dbReference type="Pfam" id="PF00095">
    <property type="entry name" value="WAP"/>
    <property type="match status" value="3"/>
</dbReference>
<dbReference type="Ensembl" id="ENSHBUT00000001766.1">
    <property type="protein sequence ID" value="ENSHBUP00000008540.1"/>
    <property type="gene ID" value="ENSHBUG00000010184.1"/>
</dbReference>
<dbReference type="Gene3D" id="4.10.75.10">
    <property type="entry name" value="Elafin-like"/>
    <property type="match status" value="3"/>
</dbReference>
<feature type="domain" description="WAP" evidence="2">
    <location>
        <begin position="156"/>
        <end position="203"/>
    </location>
</feature>
<dbReference type="GO" id="GO:0045087">
    <property type="term" value="P:innate immune response"/>
    <property type="evidence" value="ECO:0007669"/>
    <property type="project" value="TreeGrafter"/>
</dbReference>
<dbReference type="GeneTree" id="ENSGT00940000165527"/>
<dbReference type="GO" id="GO:0005615">
    <property type="term" value="C:extracellular space"/>
    <property type="evidence" value="ECO:0007669"/>
    <property type="project" value="TreeGrafter"/>
</dbReference>
<dbReference type="PROSITE" id="PS51390">
    <property type="entry name" value="WAP"/>
    <property type="match status" value="3"/>
</dbReference>
<reference evidence="3" key="1">
    <citation type="submission" date="2025-08" db="UniProtKB">
        <authorList>
            <consortium name="Ensembl"/>
        </authorList>
    </citation>
    <scope>IDENTIFICATION</scope>
</reference>
<proteinExistence type="predicted"/>
<organism evidence="3 4">
    <name type="scientific">Haplochromis burtoni</name>
    <name type="common">Burton's mouthbrooder</name>
    <name type="synonym">Chromis burtoni</name>
    <dbReference type="NCBI Taxonomy" id="8153"/>
    <lineage>
        <taxon>Eukaryota</taxon>
        <taxon>Metazoa</taxon>
        <taxon>Chordata</taxon>
        <taxon>Craniata</taxon>
        <taxon>Vertebrata</taxon>
        <taxon>Euteleostomi</taxon>
        <taxon>Actinopterygii</taxon>
        <taxon>Neopterygii</taxon>
        <taxon>Teleostei</taxon>
        <taxon>Neoteleostei</taxon>
        <taxon>Acanthomorphata</taxon>
        <taxon>Ovalentaria</taxon>
        <taxon>Cichlomorphae</taxon>
        <taxon>Cichliformes</taxon>
        <taxon>Cichlidae</taxon>
        <taxon>African cichlids</taxon>
        <taxon>Pseudocrenilabrinae</taxon>
        <taxon>Haplochromini</taxon>
        <taxon>Haplochromis</taxon>
    </lineage>
</organism>
<feature type="domain" description="WAP" evidence="2">
    <location>
        <begin position="84"/>
        <end position="129"/>
    </location>
</feature>
<dbReference type="CDD" id="cd00199">
    <property type="entry name" value="WAP"/>
    <property type="match status" value="3"/>
</dbReference>
<protein>
    <recommendedName>
        <fullName evidence="2">WAP domain-containing protein</fullName>
    </recommendedName>
</protein>
<accession>A0A3Q2VC72</accession>
<dbReference type="PRINTS" id="PR00003">
    <property type="entry name" value="4DISULPHCORE"/>
</dbReference>
<evidence type="ECO:0000256" key="1">
    <source>
        <dbReference type="SAM" id="SignalP"/>
    </source>
</evidence>
<feature type="chain" id="PRO_5018711223" description="WAP domain-containing protein" evidence="1">
    <location>
        <begin position="24"/>
        <end position="249"/>
    </location>
</feature>
<evidence type="ECO:0000313" key="3">
    <source>
        <dbReference type="Ensembl" id="ENSHBUP00000008540.1"/>
    </source>
</evidence>
<evidence type="ECO:0000313" key="4">
    <source>
        <dbReference type="Proteomes" id="UP000264840"/>
    </source>
</evidence>
<feature type="signal peptide" evidence="1">
    <location>
        <begin position="1"/>
        <end position="23"/>
    </location>
</feature>
<dbReference type="InterPro" id="IPR036645">
    <property type="entry name" value="Elafin-like_sf"/>
</dbReference>
<dbReference type="FunFam" id="4.10.75.10:FF:000001">
    <property type="entry name" value="Anosmin 1"/>
    <property type="match status" value="2"/>
</dbReference>
<reference evidence="3" key="2">
    <citation type="submission" date="2025-09" db="UniProtKB">
        <authorList>
            <consortium name="Ensembl"/>
        </authorList>
    </citation>
    <scope>IDENTIFICATION</scope>
</reference>
<dbReference type="SUPFAM" id="SSF57256">
    <property type="entry name" value="Elafin-like"/>
    <property type="match status" value="3"/>
</dbReference>
<keyword evidence="1" id="KW-0732">Signal</keyword>
<dbReference type="GO" id="GO:0004867">
    <property type="term" value="F:serine-type endopeptidase inhibitor activity"/>
    <property type="evidence" value="ECO:0007669"/>
    <property type="project" value="TreeGrafter"/>
</dbReference>
<dbReference type="SMART" id="SM00217">
    <property type="entry name" value="WAP"/>
    <property type="match status" value="3"/>
</dbReference>
<dbReference type="PANTHER" id="PTHR19441:SF95">
    <property type="entry name" value="PERLWAPIN ISOFORM X1"/>
    <property type="match status" value="1"/>
</dbReference>
<dbReference type="AlphaFoldDB" id="A0A3Q2VC72"/>
<keyword evidence="4" id="KW-1185">Reference proteome</keyword>
<dbReference type="InterPro" id="IPR050514">
    <property type="entry name" value="WAP_four-disulfide_core"/>
</dbReference>
<dbReference type="GO" id="GO:0019731">
    <property type="term" value="P:antibacterial humoral response"/>
    <property type="evidence" value="ECO:0007669"/>
    <property type="project" value="TreeGrafter"/>
</dbReference>
<name>A0A3Q2VC72_HAPBU</name>
<evidence type="ECO:0000259" key="2">
    <source>
        <dbReference type="PROSITE" id="PS51390"/>
    </source>
</evidence>
<feature type="domain" description="WAP" evidence="2">
    <location>
        <begin position="36"/>
        <end position="82"/>
    </location>
</feature>
<dbReference type="Proteomes" id="UP000264840">
    <property type="component" value="Unplaced"/>
</dbReference>